<protein>
    <submittedName>
        <fullName evidence="1">Uncharacterized protein</fullName>
    </submittedName>
</protein>
<comment type="caution">
    <text evidence="1">The sequence shown here is derived from an EMBL/GenBank/DDBJ whole genome shotgun (WGS) entry which is preliminary data.</text>
</comment>
<gene>
    <name evidence="1" type="ORF">DWE98_25230</name>
</gene>
<organism evidence="1 2">
    <name type="scientific">Bosea caraganae</name>
    <dbReference type="NCBI Taxonomy" id="2763117"/>
    <lineage>
        <taxon>Bacteria</taxon>
        <taxon>Pseudomonadati</taxon>
        <taxon>Pseudomonadota</taxon>
        <taxon>Alphaproteobacteria</taxon>
        <taxon>Hyphomicrobiales</taxon>
        <taxon>Boseaceae</taxon>
        <taxon>Bosea</taxon>
    </lineage>
</organism>
<reference evidence="2" key="1">
    <citation type="submission" date="2018-07" db="EMBL/GenBank/DDBJ databases">
        <authorList>
            <person name="Safronova V.I."/>
            <person name="Chirak E.R."/>
            <person name="Sazanova A.L."/>
        </authorList>
    </citation>
    <scope>NUCLEOTIDE SEQUENCE [LARGE SCALE GENOMIC DNA]</scope>
    <source>
        <strain evidence="2">RCAM04685</strain>
    </source>
</reference>
<name>A0A370KZ51_9HYPH</name>
<dbReference type="EMBL" id="QQTP01000020">
    <property type="protein sequence ID" value="RDJ20273.1"/>
    <property type="molecule type" value="Genomic_DNA"/>
</dbReference>
<dbReference type="Proteomes" id="UP000255207">
    <property type="component" value="Unassembled WGS sequence"/>
</dbReference>
<proteinExistence type="predicted"/>
<sequence length="142" mass="15305">MVVKATNPTAQWLDANHMSALSGQQRASFDDDGVVMLLQHPIDPNFTIPVVAVAREAVEAGVKQVEKEGGGAVGSTQIAAVIKRLDGMSHRDRSDFFVSAYIDMPNHEEGRGIIASFTQAELDVALSNAWATRKFILLNGKA</sequence>
<evidence type="ECO:0000313" key="1">
    <source>
        <dbReference type="EMBL" id="RDJ20273.1"/>
    </source>
</evidence>
<dbReference type="AlphaFoldDB" id="A0A370KZ51"/>
<keyword evidence="2" id="KW-1185">Reference proteome</keyword>
<evidence type="ECO:0000313" key="2">
    <source>
        <dbReference type="Proteomes" id="UP000255207"/>
    </source>
</evidence>
<accession>A0A370KZ51</accession>